<sequence length="402" mass="42864">MFRIKASIFFSVFVAMLSLMLISPIMPPLIRELGLSESHSGWIISLGSVWMAIMAPIWGRRSDTRGRKPIILTGFIGMGVSCLLFALALYSGLKGWIAGGMLVALLIVTRSMIGLFIPAVLSSAQAYMGDVTEGQERTAGMAIISAANGMGLVFGPAIAGAFTGIGLLWPLYFGTALSFVAFVAALLFIPPAKPIMQERPPKVNPFQSGLRLYLLAGFVTMTAVIGIQVVGGFYFQDMLHLTGQETARMLSVGLMLAGVAMLLVQVVQMKWMKLQPKTMMLVGSLFILLGMLIFLYSGSKAYYYLAFFLFGVGAGMSMPGFMAAASLSVSKEQQGGVAGLIASVQGITAIVTPIVTTTLYQADKSLPFWLIIALSAAIVPVLLFVKGRASAKPSANEGLARE</sequence>
<evidence type="ECO:0000259" key="7">
    <source>
        <dbReference type="PROSITE" id="PS50850"/>
    </source>
</evidence>
<organism evidence="8 9">
    <name type="scientific">Cohnella phaseoli</name>
    <dbReference type="NCBI Taxonomy" id="456490"/>
    <lineage>
        <taxon>Bacteria</taxon>
        <taxon>Bacillati</taxon>
        <taxon>Bacillota</taxon>
        <taxon>Bacilli</taxon>
        <taxon>Bacillales</taxon>
        <taxon>Paenibacillaceae</taxon>
        <taxon>Cohnella</taxon>
    </lineage>
</organism>
<dbReference type="InterPro" id="IPR036259">
    <property type="entry name" value="MFS_trans_sf"/>
</dbReference>
<feature type="transmembrane region" description="Helical" evidence="6">
    <location>
        <begin position="70"/>
        <end position="90"/>
    </location>
</feature>
<feature type="domain" description="Major facilitator superfamily (MFS) profile" evidence="7">
    <location>
        <begin position="4"/>
        <end position="390"/>
    </location>
</feature>
<dbReference type="Proteomes" id="UP000256977">
    <property type="component" value="Unassembled WGS sequence"/>
</dbReference>
<feature type="transmembrane region" description="Helical" evidence="6">
    <location>
        <begin position="171"/>
        <end position="189"/>
    </location>
</feature>
<dbReference type="InterPro" id="IPR020846">
    <property type="entry name" value="MFS_dom"/>
</dbReference>
<dbReference type="Gene3D" id="1.20.1250.20">
    <property type="entry name" value="MFS general substrate transporter like domains"/>
    <property type="match status" value="1"/>
</dbReference>
<evidence type="ECO:0000256" key="4">
    <source>
        <dbReference type="ARBA" id="ARBA00022989"/>
    </source>
</evidence>
<dbReference type="EMBL" id="QRDZ01000021">
    <property type="protein sequence ID" value="RED65156.1"/>
    <property type="molecule type" value="Genomic_DNA"/>
</dbReference>
<keyword evidence="5 6" id="KW-0472">Membrane</keyword>
<name>A0A3D9IVL3_9BACL</name>
<dbReference type="AlphaFoldDB" id="A0A3D9IVL3"/>
<dbReference type="InterPro" id="IPR011701">
    <property type="entry name" value="MFS"/>
</dbReference>
<evidence type="ECO:0000313" key="9">
    <source>
        <dbReference type="Proteomes" id="UP000256977"/>
    </source>
</evidence>
<dbReference type="GO" id="GO:0005886">
    <property type="term" value="C:plasma membrane"/>
    <property type="evidence" value="ECO:0007669"/>
    <property type="project" value="UniProtKB-SubCell"/>
</dbReference>
<keyword evidence="4 6" id="KW-1133">Transmembrane helix</keyword>
<evidence type="ECO:0000313" key="8">
    <source>
        <dbReference type="EMBL" id="RED65156.1"/>
    </source>
</evidence>
<feature type="transmembrane region" description="Helical" evidence="6">
    <location>
        <begin position="337"/>
        <end position="360"/>
    </location>
</feature>
<evidence type="ECO:0000256" key="3">
    <source>
        <dbReference type="ARBA" id="ARBA00022692"/>
    </source>
</evidence>
<feature type="transmembrane region" description="Helical" evidence="6">
    <location>
        <begin position="96"/>
        <end position="121"/>
    </location>
</feature>
<accession>A0A3D9IVL3</accession>
<feature type="transmembrane region" description="Helical" evidence="6">
    <location>
        <begin position="302"/>
        <end position="325"/>
    </location>
</feature>
<dbReference type="OrthoDB" id="9793283at2"/>
<comment type="caution">
    <text evidence="8">The sequence shown here is derived from an EMBL/GenBank/DDBJ whole genome shotgun (WGS) entry which is preliminary data.</text>
</comment>
<keyword evidence="2" id="KW-0813">Transport</keyword>
<dbReference type="SUPFAM" id="SSF103473">
    <property type="entry name" value="MFS general substrate transporter"/>
    <property type="match status" value="1"/>
</dbReference>
<evidence type="ECO:0000256" key="5">
    <source>
        <dbReference type="ARBA" id="ARBA00023136"/>
    </source>
</evidence>
<evidence type="ECO:0000256" key="6">
    <source>
        <dbReference type="SAM" id="Phobius"/>
    </source>
</evidence>
<dbReference type="PANTHER" id="PTHR23546:SF1">
    <property type="entry name" value="MEMBRANE PROTEIN"/>
    <property type="match status" value="1"/>
</dbReference>
<evidence type="ECO:0000256" key="2">
    <source>
        <dbReference type="ARBA" id="ARBA00022448"/>
    </source>
</evidence>
<feature type="transmembrane region" description="Helical" evidence="6">
    <location>
        <begin position="39"/>
        <end position="58"/>
    </location>
</feature>
<dbReference type="InterPro" id="IPR001958">
    <property type="entry name" value="Tet-R_TetA/multi-R_MdtG-like"/>
</dbReference>
<feature type="transmembrane region" description="Helical" evidence="6">
    <location>
        <begin position="247"/>
        <end position="267"/>
    </location>
</feature>
<evidence type="ECO:0000256" key="1">
    <source>
        <dbReference type="ARBA" id="ARBA00004651"/>
    </source>
</evidence>
<feature type="transmembrane region" description="Helical" evidence="6">
    <location>
        <begin position="279"/>
        <end position="296"/>
    </location>
</feature>
<reference evidence="8 9" key="1">
    <citation type="submission" date="2018-07" db="EMBL/GenBank/DDBJ databases">
        <title>Genomic Encyclopedia of Type Strains, Phase III (KMG-III): the genomes of soil and plant-associated and newly described type strains.</title>
        <authorList>
            <person name="Whitman W."/>
        </authorList>
    </citation>
    <scope>NUCLEOTIDE SEQUENCE [LARGE SCALE GENOMIC DNA]</scope>
    <source>
        <strain evidence="8 9">CECT 7287</strain>
    </source>
</reference>
<dbReference type="RefSeq" id="WP_116063084.1">
    <property type="nucleotide sequence ID" value="NZ_QRDZ01000021.1"/>
</dbReference>
<comment type="subcellular location">
    <subcellularLocation>
        <location evidence="1">Cell membrane</location>
        <topology evidence="1">Multi-pass membrane protein</topology>
    </subcellularLocation>
</comment>
<feature type="transmembrane region" description="Helical" evidence="6">
    <location>
        <begin position="142"/>
        <end position="165"/>
    </location>
</feature>
<dbReference type="PROSITE" id="PS50850">
    <property type="entry name" value="MFS"/>
    <property type="match status" value="1"/>
</dbReference>
<proteinExistence type="predicted"/>
<dbReference type="PRINTS" id="PR01035">
    <property type="entry name" value="TCRTETA"/>
</dbReference>
<protein>
    <submittedName>
        <fullName evidence="8">Putative MFS family arabinose efflux permease</fullName>
    </submittedName>
</protein>
<dbReference type="GO" id="GO:0022857">
    <property type="term" value="F:transmembrane transporter activity"/>
    <property type="evidence" value="ECO:0007669"/>
    <property type="project" value="InterPro"/>
</dbReference>
<keyword evidence="3 6" id="KW-0812">Transmembrane</keyword>
<dbReference type="Pfam" id="PF07690">
    <property type="entry name" value="MFS_1"/>
    <property type="match status" value="1"/>
</dbReference>
<feature type="transmembrane region" description="Helical" evidence="6">
    <location>
        <begin position="7"/>
        <end position="27"/>
    </location>
</feature>
<feature type="transmembrane region" description="Helical" evidence="6">
    <location>
        <begin position="366"/>
        <end position="385"/>
    </location>
</feature>
<dbReference type="PANTHER" id="PTHR23546">
    <property type="entry name" value="TRANSPORT PROTEIN"/>
    <property type="match status" value="1"/>
</dbReference>
<dbReference type="CDD" id="cd17330">
    <property type="entry name" value="MFS_SLC46_TetA_like"/>
    <property type="match status" value="1"/>
</dbReference>
<gene>
    <name evidence="8" type="ORF">DFP98_12147</name>
</gene>
<keyword evidence="9" id="KW-1185">Reference proteome</keyword>
<feature type="transmembrane region" description="Helical" evidence="6">
    <location>
        <begin position="210"/>
        <end position="235"/>
    </location>
</feature>